<evidence type="ECO:0000313" key="2">
    <source>
        <dbReference type="Proteomes" id="UP001491088"/>
    </source>
</evidence>
<accession>A0ABZ2TUU6</accession>
<dbReference type="RefSeq" id="WP_340934109.1">
    <property type="nucleotide sequence ID" value="NZ_CP150496.1"/>
</dbReference>
<evidence type="ECO:0000313" key="1">
    <source>
        <dbReference type="EMBL" id="WYW56259.1"/>
    </source>
</evidence>
<dbReference type="InterPro" id="IPR005358">
    <property type="entry name" value="Puta_zinc/iron-chelating_dom"/>
</dbReference>
<gene>
    <name evidence="1" type="ORF">WG950_03130</name>
</gene>
<name>A0ABZ2TUU6_9FLAO</name>
<sequence length="288" mass="31418">MQTTKLTSESILPLTCSRAGTCCYGKAVMLNPWELLQFSIEKKVSPKTFRDLYTDFGGVRLTFNGKKDSKGQSACSQYIDTKGCSVHNGRPLACRLYPLGRQIQFNKAHYMFEGKEFPCLTDCAEVLNLPKLTVGNYLKGQGATPFENAQDAYLELMQNIADVAFQLLLETGLSASGDTKTLQMWQAMGTASPEDLTQRIGTDWLDALMLPAIDKTIDNPIDFATAHNELLMAKIQDNFGGLDTLAKISDAAILLIGVALQLARGLGANTQEIASHWVATAKSHGALD</sequence>
<keyword evidence="2" id="KW-1185">Reference proteome</keyword>
<dbReference type="Proteomes" id="UP001491088">
    <property type="component" value="Chromosome"/>
</dbReference>
<dbReference type="Pfam" id="PF03692">
    <property type="entry name" value="CxxCxxCC"/>
    <property type="match status" value="1"/>
</dbReference>
<dbReference type="EMBL" id="CP150496">
    <property type="protein sequence ID" value="WYW56259.1"/>
    <property type="molecule type" value="Genomic_DNA"/>
</dbReference>
<reference evidence="1 2" key="1">
    <citation type="submission" date="2024-03" db="EMBL/GenBank/DDBJ databases">
        <authorList>
            <person name="Cao K."/>
        </authorList>
    </citation>
    <scope>NUCLEOTIDE SEQUENCE [LARGE SCALE GENOMIC DNA]</scope>
    <source>
        <strain evidence="1 2">MCCC 1K00696</strain>
    </source>
</reference>
<proteinExistence type="predicted"/>
<protein>
    <submittedName>
        <fullName evidence="1">YkgJ family cysteine cluster protein</fullName>
    </submittedName>
</protein>
<organism evidence="1 2">
    <name type="scientific">Polaribacter marinaquae</name>
    <dbReference type="NCBI Taxonomy" id="1642819"/>
    <lineage>
        <taxon>Bacteria</taxon>
        <taxon>Pseudomonadati</taxon>
        <taxon>Bacteroidota</taxon>
        <taxon>Flavobacteriia</taxon>
        <taxon>Flavobacteriales</taxon>
        <taxon>Flavobacteriaceae</taxon>
    </lineage>
</organism>